<evidence type="ECO:0000313" key="1">
    <source>
        <dbReference type="EMBL" id="KAI5677771.1"/>
    </source>
</evidence>
<dbReference type="EMBL" id="CM044702">
    <property type="protein sequence ID" value="KAI5677771.1"/>
    <property type="molecule type" value="Genomic_DNA"/>
</dbReference>
<proteinExistence type="predicted"/>
<sequence length="117" mass="13836">MESSVGEKTTKVDELSQVQDRRTTHNEKKHLHLCKGCQSYTMNPSSPQQVHEEQGKMREKDRVECEMKKNSISEDKRIEGQDVSEENKERKKLTVTRTRVIKRKRVLWKSVNVRRVL</sequence>
<evidence type="ECO:0000313" key="2">
    <source>
        <dbReference type="Proteomes" id="UP001060085"/>
    </source>
</evidence>
<name>A0ACC0BYZ5_CATRO</name>
<comment type="caution">
    <text evidence="1">The sequence shown here is derived from an EMBL/GenBank/DDBJ whole genome shotgun (WGS) entry which is preliminary data.</text>
</comment>
<keyword evidence="2" id="KW-1185">Reference proteome</keyword>
<dbReference type="Proteomes" id="UP001060085">
    <property type="component" value="Linkage Group LG02"/>
</dbReference>
<organism evidence="1 2">
    <name type="scientific">Catharanthus roseus</name>
    <name type="common">Madagascar periwinkle</name>
    <name type="synonym">Vinca rosea</name>
    <dbReference type="NCBI Taxonomy" id="4058"/>
    <lineage>
        <taxon>Eukaryota</taxon>
        <taxon>Viridiplantae</taxon>
        <taxon>Streptophyta</taxon>
        <taxon>Embryophyta</taxon>
        <taxon>Tracheophyta</taxon>
        <taxon>Spermatophyta</taxon>
        <taxon>Magnoliopsida</taxon>
        <taxon>eudicotyledons</taxon>
        <taxon>Gunneridae</taxon>
        <taxon>Pentapetalae</taxon>
        <taxon>asterids</taxon>
        <taxon>lamiids</taxon>
        <taxon>Gentianales</taxon>
        <taxon>Apocynaceae</taxon>
        <taxon>Rauvolfioideae</taxon>
        <taxon>Vinceae</taxon>
        <taxon>Catharanthinae</taxon>
        <taxon>Catharanthus</taxon>
    </lineage>
</organism>
<protein>
    <submittedName>
        <fullName evidence="1">Uncharacterized protein</fullName>
    </submittedName>
</protein>
<reference evidence="2" key="1">
    <citation type="journal article" date="2023" name="Nat. Plants">
        <title>Single-cell RNA sequencing provides a high-resolution roadmap for understanding the multicellular compartmentation of specialized metabolism.</title>
        <authorList>
            <person name="Sun S."/>
            <person name="Shen X."/>
            <person name="Li Y."/>
            <person name="Li Y."/>
            <person name="Wang S."/>
            <person name="Li R."/>
            <person name="Zhang H."/>
            <person name="Shen G."/>
            <person name="Guo B."/>
            <person name="Wei J."/>
            <person name="Xu J."/>
            <person name="St-Pierre B."/>
            <person name="Chen S."/>
            <person name="Sun C."/>
        </authorList>
    </citation>
    <scope>NUCLEOTIDE SEQUENCE [LARGE SCALE GENOMIC DNA]</scope>
</reference>
<gene>
    <name evidence="1" type="ORF">M9H77_08721</name>
</gene>
<accession>A0ACC0BYZ5</accession>